<evidence type="ECO:0000313" key="2">
    <source>
        <dbReference type="EMBL" id="TWT58302.1"/>
    </source>
</evidence>
<dbReference type="Proteomes" id="UP000317243">
    <property type="component" value="Unassembled WGS sequence"/>
</dbReference>
<keyword evidence="1" id="KW-1133">Transmembrane helix</keyword>
<dbReference type="RefSeq" id="WP_146508595.1">
    <property type="nucleotide sequence ID" value="NZ_SIHI01000001.1"/>
</dbReference>
<evidence type="ECO:0000313" key="3">
    <source>
        <dbReference type="Proteomes" id="UP000317243"/>
    </source>
</evidence>
<dbReference type="OrthoDB" id="284224at2"/>
<gene>
    <name evidence="2" type="ORF">KOR42_16760</name>
</gene>
<feature type="transmembrane region" description="Helical" evidence="1">
    <location>
        <begin position="35"/>
        <end position="54"/>
    </location>
</feature>
<name>A0A5C5X8V1_9PLAN</name>
<dbReference type="EMBL" id="SIHI01000001">
    <property type="protein sequence ID" value="TWT58302.1"/>
    <property type="molecule type" value="Genomic_DNA"/>
</dbReference>
<protein>
    <submittedName>
        <fullName evidence="2">Uncharacterized protein</fullName>
    </submittedName>
</protein>
<comment type="caution">
    <text evidence="2">The sequence shown here is derived from an EMBL/GenBank/DDBJ whole genome shotgun (WGS) entry which is preliminary data.</text>
</comment>
<feature type="transmembrane region" description="Helical" evidence="1">
    <location>
        <begin position="7"/>
        <end position="29"/>
    </location>
</feature>
<dbReference type="AlphaFoldDB" id="A0A5C5X8V1"/>
<proteinExistence type="predicted"/>
<keyword evidence="3" id="KW-1185">Reference proteome</keyword>
<keyword evidence="1" id="KW-0472">Membrane</keyword>
<feature type="transmembrane region" description="Helical" evidence="1">
    <location>
        <begin position="61"/>
        <end position="79"/>
    </location>
</feature>
<evidence type="ECO:0000256" key="1">
    <source>
        <dbReference type="SAM" id="Phobius"/>
    </source>
</evidence>
<accession>A0A5C5X8V1</accession>
<sequence length="168" mass="18338">MNNSNRFLSVMSEVPVLVFAGIPIAGSLWPLDSTMVVVLSLLSGFLLVGLILTGIPIRRRLIVFSALMIASVAFLNWPLKLAFAASQNDFERVAKQLDDGETVQAPIQIGLFNVAKAEVNRNGVICFWTDDDPSGATGFVNGDESVGEEFNLWSQCGVARDWQFLSED</sequence>
<keyword evidence="1" id="KW-0812">Transmembrane</keyword>
<organism evidence="2 3">
    <name type="scientific">Thalassoglobus neptunius</name>
    <dbReference type="NCBI Taxonomy" id="1938619"/>
    <lineage>
        <taxon>Bacteria</taxon>
        <taxon>Pseudomonadati</taxon>
        <taxon>Planctomycetota</taxon>
        <taxon>Planctomycetia</taxon>
        <taxon>Planctomycetales</taxon>
        <taxon>Planctomycetaceae</taxon>
        <taxon>Thalassoglobus</taxon>
    </lineage>
</organism>
<reference evidence="2 3" key="1">
    <citation type="submission" date="2019-02" db="EMBL/GenBank/DDBJ databases">
        <title>Deep-cultivation of Planctomycetes and their phenomic and genomic characterization uncovers novel biology.</title>
        <authorList>
            <person name="Wiegand S."/>
            <person name="Jogler M."/>
            <person name="Boedeker C."/>
            <person name="Pinto D."/>
            <person name="Vollmers J."/>
            <person name="Rivas-Marin E."/>
            <person name="Kohn T."/>
            <person name="Peeters S.H."/>
            <person name="Heuer A."/>
            <person name="Rast P."/>
            <person name="Oberbeckmann S."/>
            <person name="Bunk B."/>
            <person name="Jeske O."/>
            <person name="Meyerdierks A."/>
            <person name="Storesund J.E."/>
            <person name="Kallscheuer N."/>
            <person name="Luecker S."/>
            <person name="Lage O.M."/>
            <person name="Pohl T."/>
            <person name="Merkel B.J."/>
            <person name="Hornburger P."/>
            <person name="Mueller R.-W."/>
            <person name="Bruemmer F."/>
            <person name="Labrenz M."/>
            <person name="Spormann A.M."/>
            <person name="Op Den Camp H."/>
            <person name="Overmann J."/>
            <person name="Amann R."/>
            <person name="Jetten M.S.M."/>
            <person name="Mascher T."/>
            <person name="Medema M.H."/>
            <person name="Devos D.P."/>
            <person name="Kaster A.-K."/>
            <person name="Ovreas L."/>
            <person name="Rohde M."/>
            <person name="Galperin M.Y."/>
            <person name="Jogler C."/>
        </authorList>
    </citation>
    <scope>NUCLEOTIDE SEQUENCE [LARGE SCALE GENOMIC DNA]</scope>
    <source>
        <strain evidence="2 3">KOR42</strain>
    </source>
</reference>